<dbReference type="Pfam" id="PF13445">
    <property type="entry name" value="zf-RING_UBOX"/>
    <property type="match status" value="1"/>
</dbReference>
<feature type="domain" description="RING-type" evidence="11">
    <location>
        <begin position="12"/>
        <end position="53"/>
    </location>
</feature>
<dbReference type="InterPro" id="IPR050384">
    <property type="entry name" value="Endophilin_SH3RF"/>
</dbReference>
<evidence type="ECO:0000256" key="9">
    <source>
        <dbReference type="SAM" id="MobiDB-lite"/>
    </source>
</evidence>
<feature type="compositionally biased region" description="Pro residues" evidence="9">
    <location>
        <begin position="409"/>
        <end position="418"/>
    </location>
</feature>
<evidence type="ECO:0000256" key="4">
    <source>
        <dbReference type="ARBA" id="ARBA00022771"/>
    </source>
</evidence>
<dbReference type="EMBL" id="JAIWYP010000013">
    <property type="protein sequence ID" value="KAH3717967.1"/>
    <property type="molecule type" value="Genomic_DNA"/>
</dbReference>
<evidence type="ECO:0000256" key="1">
    <source>
        <dbReference type="ARBA" id="ARBA00008649"/>
    </source>
</evidence>
<reference evidence="12" key="1">
    <citation type="journal article" date="2019" name="bioRxiv">
        <title>The Genome of the Zebra Mussel, Dreissena polymorpha: A Resource for Invasive Species Research.</title>
        <authorList>
            <person name="McCartney M.A."/>
            <person name="Auch B."/>
            <person name="Kono T."/>
            <person name="Mallez S."/>
            <person name="Zhang Y."/>
            <person name="Obille A."/>
            <person name="Becker A."/>
            <person name="Abrahante J.E."/>
            <person name="Garbe J."/>
            <person name="Badalamenti J.P."/>
            <person name="Herman A."/>
            <person name="Mangelson H."/>
            <person name="Liachko I."/>
            <person name="Sullivan S."/>
            <person name="Sone E.D."/>
            <person name="Koren S."/>
            <person name="Silverstein K.A.T."/>
            <person name="Beckman K.B."/>
            <person name="Gohl D.M."/>
        </authorList>
    </citation>
    <scope>NUCLEOTIDE SEQUENCE</scope>
    <source>
        <strain evidence="12">Duluth1</strain>
        <tissue evidence="12">Whole animal</tissue>
    </source>
</reference>
<evidence type="ECO:0000256" key="3">
    <source>
        <dbReference type="ARBA" id="ARBA00022723"/>
    </source>
</evidence>
<evidence type="ECO:0000313" key="12">
    <source>
        <dbReference type="EMBL" id="KAH3717967.1"/>
    </source>
</evidence>
<dbReference type="InterPro" id="IPR036028">
    <property type="entry name" value="SH3-like_dom_sf"/>
</dbReference>
<feature type="compositionally biased region" description="Polar residues" evidence="9">
    <location>
        <begin position="384"/>
        <end position="402"/>
    </location>
</feature>
<comment type="similarity">
    <text evidence="1">Belongs to the SH3RF family.</text>
</comment>
<dbReference type="AlphaFoldDB" id="A0A9D4C6C3"/>
<gene>
    <name evidence="12" type="ORF">DPMN_060764</name>
</gene>
<dbReference type="OrthoDB" id="19092at2759"/>
<dbReference type="GO" id="GO:0008270">
    <property type="term" value="F:zinc ion binding"/>
    <property type="evidence" value="ECO:0007669"/>
    <property type="project" value="UniProtKB-KW"/>
</dbReference>
<evidence type="ECO:0000256" key="2">
    <source>
        <dbReference type="ARBA" id="ARBA00022443"/>
    </source>
</evidence>
<evidence type="ECO:0000259" key="10">
    <source>
        <dbReference type="PROSITE" id="PS50002"/>
    </source>
</evidence>
<feature type="region of interest" description="Disordered" evidence="9">
    <location>
        <begin position="499"/>
        <end position="617"/>
    </location>
</feature>
<feature type="compositionally biased region" description="Basic and acidic residues" evidence="9">
    <location>
        <begin position="645"/>
        <end position="658"/>
    </location>
</feature>
<evidence type="ECO:0000256" key="8">
    <source>
        <dbReference type="PROSITE-ProRule" id="PRU00192"/>
    </source>
</evidence>
<protein>
    <recommendedName>
        <fullName evidence="14">RING-type E3 ubiquitin transferase</fullName>
    </recommendedName>
</protein>
<dbReference type="CDD" id="cd16750">
    <property type="entry name" value="RING-HC_SH3RF3"/>
    <property type="match status" value="1"/>
</dbReference>
<dbReference type="PROSITE" id="PS50002">
    <property type="entry name" value="SH3"/>
    <property type="match status" value="4"/>
</dbReference>
<feature type="domain" description="SH3" evidence="10">
    <location>
        <begin position="123"/>
        <end position="182"/>
    </location>
</feature>
<evidence type="ECO:0000256" key="7">
    <source>
        <dbReference type="PROSITE-ProRule" id="PRU00175"/>
    </source>
</evidence>
<dbReference type="Gene3D" id="3.30.40.10">
    <property type="entry name" value="Zinc/RING finger domain, C3HC4 (zinc finger)"/>
    <property type="match status" value="1"/>
</dbReference>
<dbReference type="InterPro" id="IPR017907">
    <property type="entry name" value="Znf_RING_CS"/>
</dbReference>
<dbReference type="InterPro" id="IPR028502">
    <property type="entry name" value="SH3RF3_RING-HC_Zfn"/>
</dbReference>
<feature type="compositionally biased region" description="Polar residues" evidence="9">
    <location>
        <begin position="686"/>
        <end position="701"/>
    </location>
</feature>
<dbReference type="CDD" id="cd11787">
    <property type="entry name" value="SH3_SH3RF_2"/>
    <property type="match status" value="1"/>
</dbReference>
<feature type="region of interest" description="Disordered" evidence="9">
    <location>
        <begin position="364"/>
        <end position="426"/>
    </location>
</feature>
<feature type="region of interest" description="Disordered" evidence="9">
    <location>
        <begin position="636"/>
        <end position="718"/>
    </location>
</feature>
<dbReference type="InterPro" id="IPR027370">
    <property type="entry name" value="Znf-RING_euk"/>
</dbReference>
<feature type="compositionally biased region" description="Basic and acidic residues" evidence="9">
    <location>
        <begin position="532"/>
        <end position="551"/>
    </location>
</feature>
<dbReference type="PANTHER" id="PTHR14167:SF51">
    <property type="entry name" value="RING-TYPE E3 UBIQUITIN TRANSFERASE"/>
    <property type="match status" value="1"/>
</dbReference>
<dbReference type="PROSITE" id="PS50089">
    <property type="entry name" value="ZF_RING_2"/>
    <property type="match status" value="1"/>
</dbReference>
<organism evidence="12 13">
    <name type="scientific">Dreissena polymorpha</name>
    <name type="common">Zebra mussel</name>
    <name type="synonym">Mytilus polymorpha</name>
    <dbReference type="NCBI Taxonomy" id="45954"/>
    <lineage>
        <taxon>Eukaryota</taxon>
        <taxon>Metazoa</taxon>
        <taxon>Spiralia</taxon>
        <taxon>Lophotrochozoa</taxon>
        <taxon>Mollusca</taxon>
        <taxon>Bivalvia</taxon>
        <taxon>Autobranchia</taxon>
        <taxon>Heteroconchia</taxon>
        <taxon>Euheterodonta</taxon>
        <taxon>Imparidentia</taxon>
        <taxon>Neoheterodontei</taxon>
        <taxon>Myida</taxon>
        <taxon>Dreissenoidea</taxon>
        <taxon>Dreissenidae</taxon>
        <taxon>Dreissena</taxon>
    </lineage>
</organism>
<dbReference type="CDD" id="cd11786">
    <property type="entry name" value="SH3_SH3RF_1"/>
    <property type="match status" value="1"/>
</dbReference>
<accession>A0A9D4C6C3</accession>
<keyword evidence="2 8" id="KW-0728">SH3 domain</keyword>
<proteinExistence type="inferred from homology"/>
<name>A0A9D4C6C3_DREPO</name>
<dbReference type="InterPro" id="IPR001841">
    <property type="entry name" value="Znf_RING"/>
</dbReference>
<feature type="domain" description="SH3" evidence="10">
    <location>
        <begin position="185"/>
        <end position="245"/>
    </location>
</feature>
<keyword evidence="4 7" id="KW-0863">Zinc-finger</keyword>
<keyword evidence="3" id="KW-0479">Metal-binding</keyword>
<dbReference type="InterPro" id="IPR013083">
    <property type="entry name" value="Znf_RING/FYVE/PHD"/>
</dbReference>
<dbReference type="FunFam" id="3.30.40.10:FF:000077">
    <property type="entry name" value="E3 ubiquitin-protein ligase SH3RF1 isoform X1"/>
    <property type="match status" value="1"/>
</dbReference>
<feature type="domain" description="SH3" evidence="10">
    <location>
        <begin position="433"/>
        <end position="494"/>
    </location>
</feature>
<dbReference type="Pfam" id="PF00018">
    <property type="entry name" value="SH3_1"/>
    <property type="match status" value="4"/>
</dbReference>
<dbReference type="SMART" id="SM00184">
    <property type="entry name" value="RING"/>
    <property type="match status" value="1"/>
</dbReference>
<comment type="caution">
    <text evidence="12">The sequence shown here is derived from an EMBL/GenBank/DDBJ whole genome shotgun (WGS) entry which is preliminary data.</text>
</comment>
<dbReference type="PRINTS" id="PR00499">
    <property type="entry name" value="P67PHOX"/>
</dbReference>
<feature type="compositionally biased region" description="Low complexity" evidence="9">
    <location>
        <begin position="364"/>
        <end position="373"/>
    </location>
</feature>
<feature type="region of interest" description="Disordered" evidence="9">
    <location>
        <begin position="253"/>
        <end position="340"/>
    </location>
</feature>
<feature type="compositionally biased region" description="Low complexity" evidence="9">
    <location>
        <begin position="567"/>
        <end position="578"/>
    </location>
</feature>
<dbReference type="PROSITE" id="PS00518">
    <property type="entry name" value="ZF_RING_1"/>
    <property type="match status" value="1"/>
</dbReference>
<evidence type="ECO:0000259" key="11">
    <source>
        <dbReference type="PROSITE" id="PS50089"/>
    </source>
</evidence>
<evidence type="ECO:0008006" key="14">
    <source>
        <dbReference type="Google" id="ProtNLM"/>
    </source>
</evidence>
<keyword evidence="5" id="KW-0862">Zinc</keyword>
<keyword evidence="13" id="KW-1185">Reference proteome</keyword>
<evidence type="ECO:0000313" key="13">
    <source>
        <dbReference type="Proteomes" id="UP000828390"/>
    </source>
</evidence>
<dbReference type="Proteomes" id="UP000828390">
    <property type="component" value="Unassembled WGS sequence"/>
</dbReference>
<dbReference type="SUPFAM" id="SSF50044">
    <property type="entry name" value="SH3-domain"/>
    <property type="match status" value="4"/>
</dbReference>
<dbReference type="InterPro" id="IPR001452">
    <property type="entry name" value="SH3_domain"/>
</dbReference>
<dbReference type="SMART" id="SM00326">
    <property type="entry name" value="SH3"/>
    <property type="match status" value="4"/>
</dbReference>
<sequence length="793" mass="85744">MDQQQLSELLECSVCLEQLDDTSKVLPCQHTFCKRCLENIFNTKHELRCPECRFLVEMRVEDLPCNILLIRLLEGLKTQARGTSSLVQERRRDPVGSPAKADNSVEAVTAFARQQQQRQAVAGTRPCAKALYNYDAKEASDLTFMKGDIVYLRKQVDENWYHGEFNSQHGYFPVSYVQVITPLPSTIPQCKGLFDFNSDKDDDCLSFKKDEIVTVLRKVDENWLEGKKGDKIGIFPVSFVELNDPAKVLLRLTDKNGTDPTSSSSVPPITPVHPSPTARALQSAAVRPSSRPGSKEGSPVHVMSVSAPKRHSLTNMSQNSPPLHSQALQRRSLDGSTTDGDLVAVGGQAVDVVTRSSLVTSIPPLLSSSPFSSMNAQDTRKLTSEGSQQGDNGSPQETSFPVPTTARPVPEPAVPTPYGPKQVPEDPLGVGVSTVQIYKALFNYKPEKVDELELIKGDYYSVSDKCLDGWFKGVAIKTSIAGVFPGNYVQAVKTHVLPGKPQPQGASAPLNPTISPPRPQTSSSEAIGRSRARLEVGERRSSSADRGDRHANPPPVVPRIALPTAISKPSSNSSPSSPVLATGPKTTRYVRASKPTSPNVAGAKTEPSTPNPASSPVWKHAMSACATITPPNVVVGATGGSGPGVKEKEKKKDKEKMGLIKRLASGGKAKKPKSVDLGSSHPLGDTSINHSRSGSFPSDLTVSVAPDNAHRKTGSFDALSSTNLQQKPARPKPPVQEKYRCTETYPAQTELELDLKVGDIIFVSKKRDDGWYKGTLQRTGKTGLFPGSFVVKH</sequence>
<dbReference type="SUPFAM" id="SSF57850">
    <property type="entry name" value="RING/U-box"/>
    <property type="match status" value="1"/>
</dbReference>
<feature type="domain" description="SH3" evidence="10">
    <location>
        <begin position="734"/>
        <end position="793"/>
    </location>
</feature>
<evidence type="ECO:0000256" key="5">
    <source>
        <dbReference type="ARBA" id="ARBA00022833"/>
    </source>
</evidence>
<feature type="compositionally biased region" description="Polar residues" evidence="9">
    <location>
        <begin position="313"/>
        <end position="339"/>
    </location>
</feature>
<evidence type="ECO:0000256" key="6">
    <source>
        <dbReference type="ARBA" id="ARBA00022843"/>
    </source>
</evidence>
<keyword evidence="6" id="KW-0832">Ubl conjugation</keyword>
<dbReference type="Gene3D" id="2.30.30.40">
    <property type="entry name" value="SH3 Domains"/>
    <property type="match status" value="4"/>
</dbReference>
<reference evidence="12" key="2">
    <citation type="submission" date="2020-11" db="EMBL/GenBank/DDBJ databases">
        <authorList>
            <person name="McCartney M.A."/>
            <person name="Auch B."/>
            <person name="Kono T."/>
            <person name="Mallez S."/>
            <person name="Becker A."/>
            <person name="Gohl D.M."/>
            <person name="Silverstein K.A.T."/>
            <person name="Koren S."/>
            <person name="Bechman K.B."/>
            <person name="Herman A."/>
            <person name="Abrahante J.E."/>
            <person name="Garbe J."/>
        </authorList>
    </citation>
    <scope>NUCLEOTIDE SEQUENCE</scope>
    <source>
        <strain evidence="12">Duluth1</strain>
        <tissue evidence="12">Whole animal</tissue>
    </source>
</reference>
<dbReference type="PANTHER" id="PTHR14167">
    <property type="entry name" value="SH3 DOMAIN-CONTAINING"/>
    <property type="match status" value="1"/>
</dbReference>